<evidence type="ECO:0000313" key="2">
    <source>
        <dbReference type="EMBL" id="KAF5329170.1"/>
    </source>
</evidence>
<name>A0A8H5F9V0_9AGAR</name>
<accession>A0A8H5F9V0</accession>
<proteinExistence type="predicted"/>
<evidence type="ECO:0000256" key="1">
    <source>
        <dbReference type="SAM" id="MobiDB-lite"/>
    </source>
</evidence>
<dbReference type="EMBL" id="JAACJK010000121">
    <property type="protein sequence ID" value="KAF5329170.1"/>
    <property type="molecule type" value="Genomic_DNA"/>
</dbReference>
<reference evidence="2 3" key="1">
    <citation type="journal article" date="2020" name="ISME J.">
        <title>Uncovering the hidden diversity of litter-decomposition mechanisms in mushroom-forming fungi.</title>
        <authorList>
            <person name="Floudas D."/>
            <person name="Bentzer J."/>
            <person name="Ahren D."/>
            <person name="Johansson T."/>
            <person name="Persson P."/>
            <person name="Tunlid A."/>
        </authorList>
    </citation>
    <scope>NUCLEOTIDE SEQUENCE [LARGE SCALE GENOMIC DNA]</scope>
    <source>
        <strain evidence="2 3">CBS 175.51</strain>
    </source>
</reference>
<keyword evidence="3" id="KW-1185">Reference proteome</keyword>
<comment type="caution">
    <text evidence="2">The sequence shown here is derived from an EMBL/GenBank/DDBJ whole genome shotgun (WGS) entry which is preliminary data.</text>
</comment>
<feature type="region of interest" description="Disordered" evidence="1">
    <location>
        <begin position="511"/>
        <end position="535"/>
    </location>
</feature>
<dbReference type="OrthoDB" id="10288447at2759"/>
<dbReference type="Gene3D" id="1.25.40.10">
    <property type="entry name" value="Tetratricopeptide repeat domain"/>
    <property type="match status" value="1"/>
</dbReference>
<organism evidence="2 3">
    <name type="scientific">Ephemerocybe angulata</name>
    <dbReference type="NCBI Taxonomy" id="980116"/>
    <lineage>
        <taxon>Eukaryota</taxon>
        <taxon>Fungi</taxon>
        <taxon>Dikarya</taxon>
        <taxon>Basidiomycota</taxon>
        <taxon>Agaricomycotina</taxon>
        <taxon>Agaricomycetes</taxon>
        <taxon>Agaricomycetidae</taxon>
        <taxon>Agaricales</taxon>
        <taxon>Agaricineae</taxon>
        <taxon>Psathyrellaceae</taxon>
        <taxon>Ephemerocybe</taxon>
    </lineage>
</organism>
<dbReference type="AlphaFoldDB" id="A0A8H5F9V0"/>
<dbReference type="Proteomes" id="UP000541558">
    <property type="component" value="Unassembled WGS sequence"/>
</dbReference>
<gene>
    <name evidence="2" type="ORF">D9611_013219</name>
</gene>
<evidence type="ECO:0000313" key="3">
    <source>
        <dbReference type="Proteomes" id="UP000541558"/>
    </source>
</evidence>
<protein>
    <submittedName>
        <fullName evidence="2">Uncharacterized protein</fullName>
    </submittedName>
</protein>
<dbReference type="InterPro" id="IPR011990">
    <property type="entry name" value="TPR-like_helical_dom_sf"/>
</dbReference>
<sequence length="535" mass="59801">MNLLWSRTCAVAEYIRGVSGVFWLLTTNTSAICKVFPALSGFAKTHPLEQVTLEFIAQSKAGTTAKITAVFVVAAAITIIMGNCFGKPEETAEDLHRKGAAAWGQYQGAKDREDKRQLTEAIDFYNRAVLLAGSRTPLRRTILVDLLFALLENNKPSQQDLALIEEYFTEVVQDLLPEQCQFITETTGQRYEDLYKISLDPSHFDRCVANYNDAALKYGPTPEESVVWFLVIAELHIGRKEVTHYEKALDALRAARDICPNTPAGDVERLKIAKGMYEIYKTLYLDGGDKAYLQGAIAECDFALALPAPEDHLQLLTKYVRCVWVLLDTHRDTPVPDELKAQAIDRAREALDELAETPDGDETKWQVIVDLADILSYEKGNLRREDLDHAVDLYRRAEVVVPEDSESDLLVKMAGAIWLQSKSTDEQEGFQTAIDMLIKAYNKTPGSYIANNIGAIYLDKAKNTNVADLEMAREYYLKASNVCPTEPDKTSFADQAKAIEDRIEKLTKTEGGVDAGPLRQLTGERRQTRRASIMG</sequence>